<keyword evidence="1 5" id="KW-0238">DNA-binding</keyword>
<feature type="domain" description="HTH luxR-type" evidence="3">
    <location>
        <begin position="147"/>
        <end position="212"/>
    </location>
</feature>
<keyword evidence="2" id="KW-0597">Phosphoprotein</keyword>
<dbReference type="Gene3D" id="1.10.10.10">
    <property type="entry name" value="Winged helix-like DNA-binding domain superfamily/Winged helix DNA-binding domain"/>
    <property type="match status" value="1"/>
</dbReference>
<feature type="modified residue" description="4-aspartylphosphate" evidence="2">
    <location>
        <position position="56"/>
    </location>
</feature>
<dbReference type="Pfam" id="PF00196">
    <property type="entry name" value="GerE"/>
    <property type="match status" value="1"/>
</dbReference>
<reference evidence="5 6" key="1">
    <citation type="submission" date="2018-05" db="EMBL/GenBank/DDBJ databases">
        <title>Evolution of GPA BGCs.</title>
        <authorList>
            <person name="Waglechner N."/>
            <person name="Wright G.D."/>
        </authorList>
    </citation>
    <scope>NUCLEOTIDE SEQUENCE [LARGE SCALE GENOMIC DNA]</scope>
    <source>
        <strain evidence="5 6">DSM 5908</strain>
    </source>
</reference>
<evidence type="ECO:0000256" key="2">
    <source>
        <dbReference type="PROSITE-ProRule" id="PRU00169"/>
    </source>
</evidence>
<dbReference type="PROSITE" id="PS00622">
    <property type="entry name" value="HTH_LUXR_1"/>
    <property type="match status" value="1"/>
</dbReference>
<protein>
    <submittedName>
        <fullName evidence="5">DNA-binding response regulator</fullName>
    </submittedName>
</protein>
<dbReference type="InterPro" id="IPR001789">
    <property type="entry name" value="Sig_transdc_resp-reg_receiver"/>
</dbReference>
<name>A0A428WYU9_AMYBA</name>
<sequence length="217" mass="23167">MVRRPVVVIDDHPLVSTALVVALRAERIDAARIPVTSGTEILAAVRQHRPGLALLDLDLGDTAGLDLIGPLRADGWAVLVVTACLDRRPIAAAISRGAIGWIGKQESFEQLVAMVVEAVAGHEVLSPAIRDELVRLHQSAHLRQQQLRQALARLSARERQVLTRLAAGHTAADVAAEFAVSLTTVRAQIRSILAKLDVRSQLAAVAVVNEAERAGLG</sequence>
<dbReference type="GO" id="GO:0003677">
    <property type="term" value="F:DNA binding"/>
    <property type="evidence" value="ECO:0007669"/>
    <property type="project" value="UniProtKB-KW"/>
</dbReference>
<dbReference type="SMART" id="SM00421">
    <property type="entry name" value="HTH_LUXR"/>
    <property type="match status" value="1"/>
</dbReference>
<dbReference type="Pfam" id="PF00072">
    <property type="entry name" value="Response_reg"/>
    <property type="match status" value="1"/>
</dbReference>
<proteinExistence type="predicted"/>
<dbReference type="InterPro" id="IPR000792">
    <property type="entry name" value="Tscrpt_reg_LuxR_C"/>
</dbReference>
<dbReference type="EMBL" id="QHHU01000007">
    <property type="protein sequence ID" value="RSM48246.1"/>
    <property type="molecule type" value="Genomic_DNA"/>
</dbReference>
<dbReference type="PRINTS" id="PR00038">
    <property type="entry name" value="HTHLUXR"/>
</dbReference>
<gene>
    <name evidence="5" type="ORF">DMA12_07095</name>
</gene>
<feature type="domain" description="Response regulatory" evidence="4">
    <location>
        <begin position="5"/>
        <end position="119"/>
    </location>
</feature>
<dbReference type="InterPro" id="IPR016032">
    <property type="entry name" value="Sig_transdc_resp-reg_C-effctor"/>
</dbReference>
<dbReference type="GO" id="GO:0000160">
    <property type="term" value="P:phosphorelay signal transduction system"/>
    <property type="evidence" value="ECO:0007669"/>
    <property type="project" value="InterPro"/>
</dbReference>
<dbReference type="Gene3D" id="3.40.50.2300">
    <property type="match status" value="1"/>
</dbReference>
<dbReference type="Proteomes" id="UP000286716">
    <property type="component" value="Unassembled WGS sequence"/>
</dbReference>
<evidence type="ECO:0000313" key="6">
    <source>
        <dbReference type="Proteomes" id="UP000286716"/>
    </source>
</evidence>
<dbReference type="GO" id="GO:0006355">
    <property type="term" value="P:regulation of DNA-templated transcription"/>
    <property type="evidence" value="ECO:0007669"/>
    <property type="project" value="InterPro"/>
</dbReference>
<dbReference type="PANTHER" id="PTHR43214">
    <property type="entry name" value="TWO-COMPONENT RESPONSE REGULATOR"/>
    <property type="match status" value="1"/>
</dbReference>
<dbReference type="InterPro" id="IPR036388">
    <property type="entry name" value="WH-like_DNA-bd_sf"/>
</dbReference>
<evidence type="ECO:0000259" key="3">
    <source>
        <dbReference type="PROSITE" id="PS50043"/>
    </source>
</evidence>
<dbReference type="RefSeq" id="WP_020640353.1">
    <property type="nucleotide sequence ID" value="NZ_QHHU01000007.1"/>
</dbReference>
<dbReference type="CDD" id="cd06170">
    <property type="entry name" value="LuxR_C_like"/>
    <property type="match status" value="1"/>
</dbReference>
<dbReference type="OrthoDB" id="5189221at2"/>
<dbReference type="SUPFAM" id="SSF52172">
    <property type="entry name" value="CheY-like"/>
    <property type="match status" value="1"/>
</dbReference>
<evidence type="ECO:0000259" key="4">
    <source>
        <dbReference type="PROSITE" id="PS50110"/>
    </source>
</evidence>
<accession>A0A428WYU9</accession>
<dbReference type="InterPro" id="IPR039420">
    <property type="entry name" value="WalR-like"/>
</dbReference>
<dbReference type="PROSITE" id="PS50110">
    <property type="entry name" value="RESPONSE_REGULATORY"/>
    <property type="match status" value="1"/>
</dbReference>
<organism evidence="5 6">
    <name type="scientific">Amycolatopsis balhimycina DSM 5908</name>
    <dbReference type="NCBI Taxonomy" id="1081091"/>
    <lineage>
        <taxon>Bacteria</taxon>
        <taxon>Bacillati</taxon>
        <taxon>Actinomycetota</taxon>
        <taxon>Actinomycetes</taxon>
        <taxon>Pseudonocardiales</taxon>
        <taxon>Pseudonocardiaceae</taxon>
        <taxon>Amycolatopsis</taxon>
    </lineage>
</organism>
<dbReference type="PROSITE" id="PS50043">
    <property type="entry name" value="HTH_LUXR_2"/>
    <property type="match status" value="1"/>
</dbReference>
<evidence type="ECO:0000256" key="1">
    <source>
        <dbReference type="ARBA" id="ARBA00023125"/>
    </source>
</evidence>
<dbReference type="SUPFAM" id="SSF46894">
    <property type="entry name" value="C-terminal effector domain of the bipartite response regulators"/>
    <property type="match status" value="1"/>
</dbReference>
<dbReference type="SMART" id="SM00448">
    <property type="entry name" value="REC"/>
    <property type="match status" value="1"/>
</dbReference>
<evidence type="ECO:0000313" key="5">
    <source>
        <dbReference type="EMBL" id="RSM48246.1"/>
    </source>
</evidence>
<dbReference type="AlphaFoldDB" id="A0A428WYU9"/>
<dbReference type="InterPro" id="IPR011006">
    <property type="entry name" value="CheY-like_superfamily"/>
</dbReference>
<comment type="caution">
    <text evidence="5">The sequence shown here is derived from an EMBL/GenBank/DDBJ whole genome shotgun (WGS) entry which is preliminary data.</text>
</comment>
<keyword evidence="6" id="KW-1185">Reference proteome</keyword>